<dbReference type="AlphaFoldDB" id="A0A7E4VKW7"/>
<proteinExistence type="predicted"/>
<dbReference type="Proteomes" id="UP000492821">
    <property type="component" value="Unassembled WGS sequence"/>
</dbReference>
<reference evidence="3" key="1">
    <citation type="journal article" date="2013" name="Genetics">
        <title>The draft genome and transcriptome of Panagrellus redivivus are shaped by the harsh demands of a free-living lifestyle.</title>
        <authorList>
            <person name="Srinivasan J."/>
            <person name="Dillman A.R."/>
            <person name="Macchietto M.G."/>
            <person name="Heikkinen L."/>
            <person name="Lakso M."/>
            <person name="Fracchia K.M."/>
            <person name="Antoshechkin I."/>
            <person name="Mortazavi A."/>
            <person name="Wong G."/>
            <person name="Sternberg P.W."/>
        </authorList>
    </citation>
    <scope>NUCLEOTIDE SEQUENCE [LARGE SCALE GENOMIC DNA]</scope>
    <source>
        <strain evidence="3">MT8872</strain>
    </source>
</reference>
<sequence length="140" mass="14457">MAPNHILVVVLLATVLLPTVTAAICYDSQNMGTTGECTGCIVFADGTQACTRDTDYYMWLQCFDDGSGKKYYACVDDLCNTCCDDKCGPMPNNAPSPPGPGPGPAPGPAPAPAPGKKSGSAYSQPLLVVLGIVGVVHALY</sequence>
<feature type="region of interest" description="Disordered" evidence="1">
    <location>
        <begin position="93"/>
        <end position="117"/>
    </location>
</feature>
<feature type="signal peptide" evidence="2">
    <location>
        <begin position="1"/>
        <end position="22"/>
    </location>
</feature>
<reference evidence="4" key="2">
    <citation type="submission" date="2020-10" db="UniProtKB">
        <authorList>
            <consortium name="WormBaseParasite"/>
        </authorList>
    </citation>
    <scope>IDENTIFICATION</scope>
</reference>
<keyword evidence="3" id="KW-1185">Reference proteome</keyword>
<organism evidence="3 4">
    <name type="scientific">Panagrellus redivivus</name>
    <name type="common">Microworm</name>
    <dbReference type="NCBI Taxonomy" id="6233"/>
    <lineage>
        <taxon>Eukaryota</taxon>
        <taxon>Metazoa</taxon>
        <taxon>Ecdysozoa</taxon>
        <taxon>Nematoda</taxon>
        <taxon>Chromadorea</taxon>
        <taxon>Rhabditida</taxon>
        <taxon>Tylenchina</taxon>
        <taxon>Panagrolaimomorpha</taxon>
        <taxon>Panagrolaimoidea</taxon>
        <taxon>Panagrolaimidae</taxon>
        <taxon>Panagrellus</taxon>
    </lineage>
</organism>
<feature type="compositionally biased region" description="Pro residues" evidence="1">
    <location>
        <begin position="93"/>
        <end position="113"/>
    </location>
</feature>
<dbReference type="WBParaSite" id="Pan_g2244.t1">
    <property type="protein sequence ID" value="Pan_g2244.t1"/>
    <property type="gene ID" value="Pan_g2244"/>
</dbReference>
<evidence type="ECO:0000256" key="1">
    <source>
        <dbReference type="SAM" id="MobiDB-lite"/>
    </source>
</evidence>
<feature type="chain" id="PRO_5028845845" evidence="2">
    <location>
        <begin position="23"/>
        <end position="140"/>
    </location>
</feature>
<evidence type="ECO:0000313" key="4">
    <source>
        <dbReference type="WBParaSite" id="Pan_g2244.t1"/>
    </source>
</evidence>
<accession>A0A7E4VKW7</accession>
<name>A0A7E4VKW7_PANRE</name>
<evidence type="ECO:0000256" key="2">
    <source>
        <dbReference type="SAM" id="SignalP"/>
    </source>
</evidence>
<keyword evidence="2" id="KW-0732">Signal</keyword>
<protein>
    <submittedName>
        <fullName evidence="4">Snake toxin/toxin-like domain-containing protein</fullName>
    </submittedName>
</protein>
<evidence type="ECO:0000313" key="3">
    <source>
        <dbReference type="Proteomes" id="UP000492821"/>
    </source>
</evidence>